<protein>
    <recommendedName>
        <fullName evidence="3">N-acetyltransferase domain-containing protein</fullName>
    </recommendedName>
</protein>
<proteinExistence type="predicted"/>
<name>A0ABQ9X6Y1_9EUKA</name>
<keyword evidence="2" id="KW-1185">Reference proteome</keyword>
<dbReference type="Proteomes" id="UP001281761">
    <property type="component" value="Unassembled WGS sequence"/>
</dbReference>
<reference evidence="1 2" key="1">
    <citation type="journal article" date="2022" name="bioRxiv">
        <title>Genomics of Preaxostyla Flagellates Illuminates Evolutionary Transitions and the Path Towards Mitochondrial Loss.</title>
        <authorList>
            <person name="Novak L.V.F."/>
            <person name="Treitli S.C."/>
            <person name="Pyrih J."/>
            <person name="Halakuc P."/>
            <person name="Pipaliya S.V."/>
            <person name="Vacek V."/>
            <person name="Brzon O."/>
            <person name="Soukal P."/>
            <person name="Eme L."/>
            <person name="Dacks J.B."/>
            <person name="Karnkowska A."/>
            <person name="Elias M."/>
            <person name="Hampl V."/>
        </authorList>
    </citation>
    <scope>NUCLEOTIDE SEQUENCE [LARGE SCALE GENOMIC DNA]</scope>
    <source>
        <strain evidence="1">NAU3</strain>
        <tissue evidence="1">Gut</tissue>
    </source>
</reference>
<comment type="caution">
    <text evidence="1">The sequence shown here is derived from an EMBL/GenBank/DDBJ whole genome shotgun (WGS) entry which is preliminary data.</text>
</comment>
<evidence type="ECO:0000313" key="1">
    <source>
        <dbReference type="EMBL" id="KAK2947536.1"/>
    </source>
</evidence>
<gene>
    <name evidence="1" type="ORF">BLNAU_17556</name>
</gene>
<accession>A0ABQ9X6Y1</accession>
<organism evidence="1 2">
    <name type="scientific">Blattamonas nauphoetae</name>
    <dbReference type="NCBI Taxonomy" id="2049346"/>
    <lineage>
        <taxon>Eukaryota</taxon>
        <taxon>Metamonada</taxon>
        <taxon>Preaxostyla</taxon>
        <taxon>Oxymonadida</taxon>
        <taxon>Blattamonas</taxon>
    </lineage>
</organism>
<evidence type="ECO:0000313" key="2">
    <source>
        <dbReference type="Proteomes" id="UP001281761"/>
    </source>
</evidence>
<evidence type="ECO:0008006" key="3">
    <source>
        <dbReference type="Google" id="ProtNLM"/>
    </source>
</evidence>
<dbReference type="EMBL" id="JARBJD010000198">
    <property type="protein sequence ID" value="KAK2947536.1"/>
    <property type="molecule type" value="Genomic_DNA"/>
</dbReference>
<sequence>MQVREVQSVDSFQTHRPASIRRQAVGEDSVGYFSEVCGEKQRSIGICSRLVKKAIQQCCRVGFVDVNVVASEAEHVSLKLCGAFSE</sequence>